<keyword evidence="3" id="KW-0378">Hydrolase</keyword>
<comment type="caution">
    <text evidence="7">The sequence shown here is derived from an EMBL/GenBank/DDBJ whole genome shotgun (WGS) entry which is preliminary data.</text>
</comment>
<evidence type="ECO:0000256" key="6">
    <source>
        <dbReference type="ARBA" id="ARBA00044538"/>
    </source>
</evidence>
<reference evidence="7 8" key="1">
    <citation type="submission" date="2017-06" db="EMBL/GenBank/DDBJ databases">
        <title>Draft Genome Sequence of Natranaerobius trueperi halophilic, alkalithermophilic bacteria from soda lakes.</title>
        <authorList>
            <person name="Zhao B."/>
        </authorList>
    </citation>
    <scope>NUCLEOTIDE SEQUENCE [LARGE SCALE GENOMIC DNA]</scope>
    <source>
        <strain evidence="7 8">DSM 18760</strain>
    </source>
</reference>
<gene>
    <name evidence="7" type="ORF">CDO51_05955</name>
</gene>
<dbReference type="GO" id="GO:0006508">
    <property type="term" value="P:proteolysis"/>
    <property type="evidence" value="ECO:0007669"/>
    <property type="project" value="UniProtKB-KW"/>
</dbReference>
<keyword evidence="4" id="KW-0788">Thiol protease</keyword>
<dbReference type="InterPro" id="IPR007422">
    <property type="entry name" value="Peptidase_Prp"/>
</dbReference>
<protein>
    <recommendedName>
        <fullName evidence="6">Ribosomal processing cysteine protease Prp</fullName>
    </recommendedName>
</protein>
<proteinExistence type="inferred from homology"/>
<dbReference type="AlphaFoldDB" id="A0A226C0E9"/>
<dbReference type="PANTHER" id="PTHR39178">
    <property type="entry name" value="HYPOTHETICAL RIBOSOME-ASSOCIATED PROTEIN"/>
    <property type="match status" value="1"/>
</dbReference>
<name>A0A226C0E9_9FIRM</name>
<evidence type="ECO:0000313" key="7">
    <source>
        <dbReference type="EMBL" id="OWZ83929.1"/>
    </source>
</evidence>
<dbReference type="CDD" id="cd16332">
    <property type="entry name" value="Prp-like"/>
    <property type="match status" value="1"/>
</dbReference>
<dbReference type="GO" id="GO:0042254">
    <property type="term" value="P:ribosome biogenesis"/>
    <property type="evidence" value="ECO:0007669"/>
    <property type="project" value="UniProtKB-KW"/>
</dbReference>
<evidence type="ECO:0000256" key="1">
    <source>
        <dbReference type="ARBA" id="ARBA00022517"/>
    </source>
</evidence>
<dbReference type="PANTHER" id="PTHR39178:SF1">
    <property type="entry name" value="RIBOSOMAL-PROCESSING CYSTEINE PROTEASE PRP"/>
    <property type="match status" value="1"/>
</dbReference>
<dbReference type="Proteomes" id="UP000214588">
    <property type="component" value="Unassembled WGS sequence"/>
</dbReference>
<evidence type="ECO:0000256" key="4">
    <source>
        <dbReference type="ARBA" id="ARBA00022807"/>
    </source>
</evidence>
<keyword evidence="1" id="KW-0690">Ribosome biogenesis</keyword>
<dbReference type="OrthoDB" id="48998at2"/>
<keyword evidence="2 7" id="KW-0645">Protease</keyword>
<accession>A0A226C0E9</accession>
<dbReference type="GO" id="GO:0008234">
    <property type="term" value="F:cysteine-type peptidase activity"/>
    <property type="evidence" value="ECO:0007669"/>
    <property type="project" value="UniProtKB-KW"/>
</dbReference>
<dbReference type="Pfam" id="PF04327">
    <property type="entry name" value="Peptidase_Prp"/>
    <property type="match status" value="1"/>
</dbReference>
<dbReference type="Gene3D" id="3.30.70.1490">
    <property type="entry name" value="Cysteine protease Prp"/>
    <property type="match status" value="1"/>
</dbReference>
<dbReference type="SUPFAM" id="SSF118010">
    <property type="entry name" value="TM1457-like"/>
    <property type="match status" value="1"/>
</dbReference>
<dbReference type="RefSeq" id="WP_089023389.1">
    <property type="nucleotide sequence ID" value="NZ_NIQC01000010.1"/>
</dbReference>
<comment type="similarity">
    <text evidence="5">Belongs to the Prp family.</text>
</comment>
<dbReference type="EMBL" id="NIQC01000010">
    <property type="protein sequence ID" value="OWZ83929.1"/>
    <property type="molecule type" value="Genomic_DNA"/>
</dbReference>
<sequence>MIQIRIFREQSKIRGFEVKGHADFAEEGSDIVCAAISALSLTGVFASERLCQLGRIKEPEKGHLIFNLPTDISKSLEQKAFTILETVIIGMYETAKNYPDYINIYDEGGEYTWN</sequence>
<organism evidence="7 8">
    <name type="scientific">Natranaerobius trueperi</name>
    <dbReference type="NCBI Taxonomy" id="759412"/>
    <lineage>
        <taxon>Bacteria</taxon>
        <taxon>Bacillati</taxon>
        <taxon>Bacillota</taxon>
        <taxon>Clostridia</taxon>
        <taxon>Natranaerobiales</taxon>
        <taxon>Natranaerobiaceae</taxon>
        <taxon>Natranaerobius</taxon>
    </lineage>
</organism>
<evidence type="ECO:0000313" key="8">
    <source>
        <dbReference type="Proteomes" id="UP000214588"/>
    </source>
</evidence>
<keyword evidence="8" id="KW-1185">Reference proteome</keyword>
<dbReference type="InterPro" id="IPR036764">
    <property type="entry name" value="Peptidase_Prp_sf"/>
</dbReference>
<evidence type="ECO:0000256" key="5">
    <source>
        <dbReference type="ARBA" id="ARBA00044503"/>
    </source>
</evidence>
<evidence type="ECO:0000256" key="3">
    <source>
        <dbReference type="ARBA" id="ARBA00022801"/>
    </source>
</evidence>
<evidence type="ECO:0000256" key="2">
    <source>
        <dbReference type="ARBA" id="ARBA00022670"/>
    </source>
</evidence>